<sequence>MRLVIDTNVFLDVILDRPSCDAAARVLALSEQKDCELLMPAHAAATIAYIVEKNRDRSTAAQALSLCLGIARVAPLDESAILRGLSLGFRDVEDSFVAAIAIREQADFIVTGNVKNFVGFLAPAITAAELIARFDA</sequence>
<reference evidence="6 7" key="1">
    <citation type="submission" date="2020-02" db="EMBL/GenBank/DDBJ databases">
        <title>Characterization of phylogenetic diversity of novel bifidobacterial species isolated in Czech ZOOs.</title>
        <authorList>
            <person name="Lugli G.A."/>
            <person name="Vera N.B."/>
            <person name="Ventura M."/>
        </authorList>
    </citation>
    <scope>NUCLEOTIDE SEQUENCE [LARGE SCALE GENOMIC DNA]</scope>
    <source>
        <strain evidence="6 7">DSM 109957</strain>
    </source>
</reference>
<keyword evidence="4" id="KW-0460">Magnesium</keyword>
<dbReference type="GO" id="GO:0016787">
    <property type="term" value="F:hydrolase activity"/>
    <property type="evidence" value="ECO:0007669"/>
    <property type="project" value="UniProtKB-KW"/>
</dbReference>
<feature type="domain" description="PIN" evidence="5">
    <location>
        <begin position="2"/>
        <end position="115"/>
    </location>
</feature>
<keyword evidence="3" id="KW-0378">Hydrolase</keyword>
<keyword evidence="7" id="KW-1185">Reference proteome</keyword>
<evidence type="ECO:0000256" key="3">
    <source>
        <dbReference type="ARBA" id="ARBA00022801"/>
    </source>
</evidence>
<dbReference type="InterPro" id="IPR029060">
    <property type="entry name" value="PIN-like_dom_sf"/>
</dbReference>
<organism evidence="6 7">
    <name type="scientific">Bifidobacterium oedipodis</name>
    <dbReference type="NCBI Taxonomy" id="2675322"/>
    <lineage>
        <taxon>Bacteria</taxon>
        <taxon>Bacillati</taxon>
        <taxon>Actinomycetota</taxon>
        <taxon>Actinomycetes</taxon>
        <taxon>Bifidobacteriales</taxon>
        <taxon>Bifidobacteriaceae</taxon>
        <taxon>Bifidobacterium</taxon>
    </lineage>
</organism>
<dbReference type="SUPFAM" id="SSF88723">
    <property type="entry name" value="PIN domain-like"/>
    <property type="match status" value="1"/>
</dbReference>
<name>A0A7Y0HTE4_9BIFI</name>
<proteinExistence type="predicted"/>
<accession>A0A7Y0HTE4</accession>
<dbReference type="GO" id="GO:0046872">
    <property type="term" value="F:metal ion binding"/>
    <property type="evidence" value="ECO:0007669"/>
    <property type="project" value="UniProtKB-KW"/>
</dbReference>
<dbReference type="EMBL" id="JAAIII010000003">
    <property type="protein sequence ID" value="NMM94022.1"/>
    <property type="molecule type" value="Genomic_DNA"/>
</dbReference>
<evidence type="ECO:0000313" key="7">
    <source>
        <dbReference type="Proteomes" id="UP000532194"/>
    </source>
</evidence>
<evidence type="ECO:0000313" key="6">
    <source>
        <dbReference type="EMBL" id="NMM94022.1"/>
    </source>
</evidence>
<gene>
    <name evidence="6" type="ORF">G1C95_1209</name>
</gene>
<dbReference type="Pfam" id="PF13470">
    <property type="entry name" value="PIN_3"/>
    <property type="match status" value="1"/>
</dbReference>
<comment type="caution">
    <text evidence="6">The sequence shown here is derived from an EMBL/GenBank/DDBJ whole genome shotgun (WGS) entry which is preliminary data.</text>
</comment>
<dbReference type="Gene3D" id="3.40.50.1010">
    <property type="entry name" value="5'-nuclease"/>
    <property type="match status" value="1"/>
</dbReference>
<dbReference type="Proteomes" id="UP000532194">
    <property type="component" value="Unassembled WGS sequence"/>
</dbReference>
<dbReference type="AlphaFoldDB" id="A0A7Y0HTE4"/>
<protein>
    <submittedName>
        <fullName evidence="6">Toxin PIN</fullName>
    </submittedName>
</protein>
<keyword evidence="1" id="KW-0540">Nuclease</keyword>
<evidence type="ECO:0000256" key="1">
    <source>
        <dbReference type="ARBA" id="ARBA00022722"/>
    </source>
</evidence>
<dbReference type="RefSeq" id="WP_169172066.1">
    <property type="nucleotide sequence ID" value="NZ_JAAIII010000003.1"/>
</dbReference>
<evidence type="ECO:0000256" key="2">
    <source>
        <dbReference type="ARBA" id="ARBA00022723"/>
    </source>
</evidence>
<dbReference type="InterPro" id="IPR002716">
    <property type="entry name" value="PIN_dom"/>
</dbReference>
<evidence type="ECO:0000259" key="5">
    <source>
        <dbReference type="Pfam" id="PF13470"/>
    </source>
</evidence>
<dbReference type="GO" id="GO:0004518">
    <property type="term" value="F:nuclease activity"/>
    <property type="evidence" value="ECO:0007669"/>
    <property type="project" value="UniProtKB-KW"/>
</dbReference>
<evidence type="ECO:0000256" key="4">
    <source>
        <dbReference type="ARBA" id="ARBA00022842"/>
    </source>
</evidence>
<keyword evidence="2" id="KW-0479">Metal-binding</keyword>